<organism evidence="2 3">
    <name type="scientific">Neoarthrinium moseri</name>
    <dbReference type="NCBI Taxonomy" id="1658444"/>
    <lineage>
        <taxon>Eukaryota</taxon>
        <taxon>Fungi</taxon>
        <taxon>Dikarya</taxon>
        <taxon>Ascomycota</taxon>
        <taxon>Pezizomycotina</taxon>
        <taxon>Sordariomycetes</taxon>
        <taxon>Xylariomycetidae</taxon>
        <taxon>Amphisphaeriales</taxon>
        <taxon>Apiosporaceae</taxon>
        <taxon>Neoarthrinium</taxon>
    </lineage>
</organism>
<comment type="caution">
    <text evidence="2">The sequence shown here is derived from an EMBL/GenBank/DDBJ whole genome shotgun (WGS) entry which is preliminary data.</text>
</comment>
<dbReference type="Proteomes" id="UP000829685">
    <property type="component" value="Unassembled WGS sequence"/>
</dbReference>
<evidence type="ECO:0000313" key="2">
    <source>
        <dbReference type="EMBL" id="KAI1855980.1"/>
    </source>
</evidence>
<dbReference type="EMBL" id="JAFIMR010000048">
    <property type="protein sequence ID" value="KAI1855980.1"/>
    <property type="molecule type" value="Genomic_DNA"/>
</dbReference>
<gene>
    <name evidence="2" type="ORF">JX265_012063</name>
</gene>
<name>A0A9Q0AJ47_9PEZI</name>
<accession>A0A9Q0AJ47</accession>
<evidence type="ECO:0000313" key="3">
    <source>
        <dbReference type="Proteomes" id="UP000829685"/>
    </source>
</evidence>
<proteinExistence type="predicted"/>
<reference evidence="2" key="1">
    <citation type="submission" date="2021-03" db="EMBL/GenBank/DDBJ databases">
        <title>Revisited historic fungal species revealed as producer of novel bioactive compounds through whole genome sequencing and comparative genomics.</title>
        <authorList>
            <person name="Vignolle G.A."/>
            <person name="Hochenegger N."/>
            <person name="Mach R.L."/>
            <person name="Mach-Aigner A.R."/>
            <person name="Javad Rahimi M."/>
            <person name="Salim K.A."/>
            <person name="Chan C.M."/>
            <person name="Lim L.B.L."/>
            <person name="Cai F."/>
            <person name="Druzhinina I.S."/>
            <person name="U'Ren J.M."/>
            <person name="Derntl C."/>
        </authorList>
    </citation>
    <scope>NUCLEOTIDE SEQUENCE</scope>
    <source>
        <strain evidence="2">TUCIM 5799</strain>
    </source>
</reference>
<evidence type="ECO:0000256" key="1">
    <source>
        <dbReference type="SAM" id="MobiDB-lite"/>
    </source>
</evidence>
<feature type="region of interest" description="Disordered" evidence="1">
    <location>
        <begin position="129"/>
        <end position="173"/>
    </location>
</feature>
<protein>
    <submittedName>
        <fullName evidence="2">Uncharacterized protein</fullName>
    </submittedName>
</protein>
<dbReference type="AlphaFoldDB" id="A0A9Q0AJ47"/>
<sequence>MDQLASSPDSNKDPTDKRSVITQTILSRVDCFGRPPTTLQEAWKQVQQEGNTSTAKIFLDTSFSSWFAHLVALRSIETSTKFEGKADCRRLLTQLETESEDFRRSVAVDLNAQIAPDIEEKIRKIHERLLHEPASHTSKRRRLDDDNTSELGYTASPEESASPSPPFPPTRHILCDASLDLTTELFPPLTSAAIRRVPHSAQPETLTAAVAMSFPAANYDTYDCQLSIEIMEHKVERIARDLFEVDLETTDGLRYVCGPSGGRLLPNPHLTLQGCRYDVIPRIFGKKVFDAICGSLSYQKEVKQRLLRSSHVSMVISHKAKDGAQLFVSLGLREGSQIRDELFI</sequence>
<keyword evidence="3" id="KW-1185">Reference proteome</keyword>